<dbReference type="Pfam" id="PF10471">
    <property type="entry name" value="ANAPC_CDC26"/>
    <property type="match status" value="1"/>
</dbReference>
<dbReference type="Proteomes" id="UP000825935">
    <property type="component" value="Chromosome 8"/>
</dbReference>
<proteinExistence type="predicted"/>
<keyword evidence="4" id="KW-1185">Reference proteome</keyword>
<gene>
    <name evidence="3" type="ORF">KP509_08G010900</name>
</gene>
<evidence type="ECO:0000313" key="4">
    <source>
        <dbReference type="Proteomes" id="UP000825935"/>
    </source>
</evidence>
<sequence length="67" mass="7276">MLKRKPTRIELDAEDKEELAEAKKRAAAAAPPPPPSSSTKTLPTAMQILPNLKLSTSQRLGLTKSHD</sequence>
<dbReference type="InterPro" id="IPR018860">
    <property type="entry name" value="APC_suCDC26"/>
</dbReference>
<name>A0A8T2U5U8_CERRI</name>
<accession>A0A8T2U5U8</accession>
<dbReference type="GO" id="GO:0005680">
    <property type="term" value="C:anaphase-promoting complex"/>
    <property type="evidence" value="ECO:0007669"/>
    <property type="project" value="InterPro"/>
</dbReference>
<dbReference type="AlphaFoldDB" id="A0A8T2U5U8"/>
<protein>
    <submittedName>
        <fullName evidence="3">Uncharacterized protein</fullName>
    </submittedName>
</protein>
<evidence type="ECO:0000313" key="3">
    <source>
        <dbReference type="EMBL" id="KAH7430712.1"/>
    </source>
</evidence>
<keyword evidence="1" id="KW-0833">Ubl conjugation pathway</keyword>
<evidence type="ECO:0000256" key="2">
    <source>
        <dbReference type="SAM" id="MobiDB-lite"/>
    </source>
</evidence>
<dbReference type="OMA" id="QVIEFRP"/>
<organism evidence="3 4">
    <name type="scientific">Ceratopteris richardii</name>
    <name type="common">Triangle waterfern</name>
    <dbReference type="NCBI Taxonomy" id="49495"/>
    <lineage>
        <taxon>Eukaryota</taxon>
        <taxon>Viridiplantae</taxon>
        <taxon>Streptophyta</taxon>
        <taxon>Embryophyta</taxon>
        <taxon>Tracheophyta</taxon>
        <taxon>Polypodiopsida</taxon>
        <taxon>Polypodiidae</taxon>
        <taxon>Polypodiales</taxon>
        <taxon>Pteridineae</taxon>
        <taxon>Pteridaceae</taxon>
        <taxon>Parkerioideae</taxon>
        <taxon>Ceratopteris</taxon>
    </lineage>
</organism>
<comment type="caution">
    <text evidence="3">The sequence shown here is derived from an EMBL/GenBank/DDBJ whole genome shotgun (WGS) entry which is preliminary data.</text>
</comment>
<dbReference type="EMBL" id="CM035413">
    <property type="protein sequence ID" value="KAH7430712.1"/>
    <property type="molecule type" value="Genomic_DNA"/>
</dbReference>
<reference evidence="3" key="1">
    <citation type="submission" date="2021-08" db="EMBL/GenBank/DDBJ databases">
        <title>WGS assembly of Ceratopteris richardii.</title>
        <authorList>
            <person name="Marchant D.B."/>
            <person name="Chen G."/>
            <person name="Jenkins J."/>
            <person name="Shu S."/>
            <person name="Leebens-Mack J."/>
            <person name="Grimwood J."/>
            <person name="Schmutz J."/>
            <person name="Soltis P."/>
            <person name="Soltis D."/>
            <person name="Chen Z.-H."/>
        </authorList>
    </citation>
    <scope>NUCLEOTIDE SEQUENCE</scope>
    <source>
        <strain evidence="3">Whitten #5841</strain>
        <tissue evidence="3">Leaf</tissue>
    </source>
</reference>
<feature type="region of interest" description="Disordered" evidence="2">
    <location>
        <begin position="1"/>
        <end position="67"/>
    </location>
</feature>
<evidence type="ECO:0000256" key="1">
    <source>
        <dbReference type="ARBA" id="ARBA00022786"/>
    </source>
</evidence>
<dbReference type="GO" id="GO:0031145">
    <property type="term" value="P:anaphase-promoting complex-dependent catabolic process"/>
    <property type="evidence" value="ECO:0007669"/>
    <property type="project" value="InterPro"/>
</dbReference>